<dbReference type="Proteomes" id="UP001174934">
    <property type="component" value="Unassembled WGS sequence"/>
</dbReference>
<keyword evidence="1" id="KW-0812">Transmembrane</keyword>
<name>A0AA40C967_9PEZI</name>
<dbReference type="EMBL" id="JAULSR010000002">
    <property type="protein sequence ID" value="KAK0630081.1"/>
    <property type="molecule type" value="Genomic_DNA"/>
</dbReference>
<comment type="caution">
    <text evidence="2">The sequence shown here is derived from an EMBL/GenBank/DDBJ whole genome shotgun (WGS) entry which is preliminary data.</text>
</comment>
<organism evidence="2 3">
    <name type="scientific">Bombardia bombarda</name>
    <dbReference type="NCBI Taxonomy" id="252184"/>
    <lineage>
        <taxon>Eukaryota</taxon>
        <taxon>Fungi</taxon>
        <taxon>Dikarya</taxon>
        <taxon>Ascomycota</taxon>
        <taxon>Pezizomycotina</taxon>
        <taxon>Sordariomycetes</taxon>
        <taxon>Sordariomycetidae</taxon>
        <taxon>Sordariales</taxon>
        <taxon>Lasiosphaeriaceae</taxon>
        <taxon>Bombardia</taxon>
    </lineage>
</organism>
<feature type="transmembrane region" description="Helical" evidence="1">
    <location>
        <begin position="12"/>
        <end position="30"/>
    </location>
</feature>
<feature type="transmembrane region" description="Helical" evidence="1">
    <location>
        <begin position="84"/>
        <end position="105"/>
    </location>
</feature>
<feature type="transmembrane region" description="Helical" evidence="1">
    <location>
        <begin position="42"/>
        <end position="64"/>
    </location>
</feature>
<reference evidence="2" key="1">
    <citation type="submission" date="2023-06" db="EMBL/GenBank/DDBJ databases">
        <title>Genome-scale phylogeny and comparative genomics of the fungal order Sordariales.</title>
        <authorList>
            <consortium name="Lawrence Berkeley National Laboratory"/>
            <person name="Hensen N."/>
            <person name="Bonometti L."/>
            <person name="Westerberg I."/>
            <person name="Brannstrom I.O."/>
            <person name="Guillou S."/>
            <person name="Cros-Aarteil S."/>
            <person name="Calhoun S."/>
            <person name="Haridas S."/>
            <person name="Kuo A."/>
            <person name="Mondo S."/>
            <person name="Pangilinan J."/>
            <person name="Riley R."/>
            <person name="LaButti K."/>
            <person name="Andreopoulos B."/>
            <person name="Lipzen A."/>
            <person name="Chen C."/>
            <person name="Yanf M."/>
            <person name="Daum C."/>
            <person name="Ng V."/>
            <person name="Clum A."/>
            <person name="Steindorff A."/>
            <person name="Ohm R."/>
            <person name="Martin F."/>
            <person name="Silar P."/>
            <person name="Natvig D."/>
            <person name="Lalanne C."/>
            <person name="Gautier V."/>
            <person name="Ament-velasquez S.L."/>
            <person name="Kruys A."/>
            <person name="Hutchinson M.I."/>
            <person name="Powell A.J."/>
            <person name="Barry K."/>
            <person name="Miller A.N."/>
            <person name="Grigoriev I.V."/>
            <person name="Debuchy R."/>
            <person name="Gladieux P."/>
            <person name="Thoren M.H."/>
            <person name="Johannesson H."/>
        </authorList>
    </citation>
    <scope>NUCLEOTIDE SEQUENCE</scope>
    <source>
        <strain evidence="2">SMH3391-2</strain>
    </source>
</reference>
<gene>
    <name evidence="2" type="ORF">B0T17DRAFT_209789</name>
</gene>
<keyword evidence="1" id="KW-0472">Membrane</keyword>
<accession>A0AA40C967</accession>
<keyword evidence="1" id="KW-1133">Transmembrane helix</keyword>
<feature type="transmembrane region" description="Helical" evidence="1">
    <location>
        <begin position="158"/>
        <end position="177"/>
    </location>
</feature>
<evidence type="ECO:0000313" key="2">
    <source>
        <dbReference type="EMBL" id="KAK0630081.1"/>
    </source>
</evidence>
<keyword evidence="3" id="KW-1185">Reference proteome</keyword>
<evidence type="ECO:0000256" key="1">
    <source>
        <dbReference type="SAM" id="Phobius"/>
    </source>
</evidence>
<feature type="transmembrane region" description="Helical" evidence="1">
    <location>
        <begin position="126"/>
        <end position="146"/>
    </location>
</feature>
<dbReference type="AlphaFoldDB" id="A0AA40C967"/>
<protein>
    <submittedName>
        <fullName evidence="2">Uncharacterized protein</fullName>
    </submittedName>
</protein>
<evidence type="ECO:0000313" key="3">
    <source>
        <dbReference type="Proteomes" id="UP001174934"/>
    </source>
</evidence>
<proteinExistence type="predicted"/>
<sequence>MPPSPLLDTNGPIISFLLLGVVSVSFLFILGQKNAGTECDGWGIGSTQAWICQFFSFFSLLTSGGPCAKEFLSMQKKADRSFSWGYDMCGRVYLGFVIPSLPYLYTLGRRFVGKSQAGGLSCSRRLVMLLILSFLVTLWLACFGQMKRQGLGVKWTAIWLLRETKIASTWIAMYLFVQKIAV</sequence>